<feature type="domain" description="PAC" evidence="18">
    <location>
        <begin position="353"/>
        <end position="404"/>
    </location>
</feature>
<dbReference type="SUPFAM" id="SSF47384">
    <property type="entry name" value="Homodimeric domain of signal transducing histidine kinase"/>
    <property type="match status" value="1"/>
</dbReference>
<dbReference type="InterPro" id="IPR013656">
    <property type="entry name" value="PAS_4"/>
</dbReference>
<dbReference type="InterPro" id="IPR036097">
    <property type="entry name" value="HisK_dim/P_sf"/>
</dbReference>
<evidence type="ECO:0000256" key="13">
    <source>
        <dbReference type="PROSITE-ProRule" id="PRU00169"/>
    </source>
</evidence>
<evidence type="ECO:0000256" key="14">
    <source>
        <dbReference type="SAM" id="Coils"/>
    </source>
</evidence>
<keyword evidence="10" id="KW-1133">Transmembrane helix</keyword>
<dbReference type="Gene3D" id="3.40.50.2300">
    <property type="match status" value="2"/>
</dbReference>
<sequence>MLQNQLTHLMTQALNPHYQLKTAPNAELALIQLHQSLLDDQEIALVISENDLPDMNGEVLLRHIHSISPKTSLIILGSFFEPEYLIKLINHLNPFKIFIKPIQPLDFNKAIRESITLHQENCKKQLFYASLEKLIAEGTLELKAANQKLRLSQRKLSSHIQHTPLAYIEWDRELRVLEWNQAAEKIFGYTRAEALYKSIFELIIEENLRPYIENIWHSLLSEKQSLSNTYQNLTKQRQRIHCEWYNTPLCNEHNHTIGVASLVQDITHRHRMLEALRHSETRFRTVIDQNPVGISITDSQGIIEFANPAYLNIYELKLNEILGQHFTIFLVPEEQIYLSALYQSFLKGQIQINNQEIRLVNRQQKIIVVIIDMVLIQAPDGTPRVITFTVNISKRKQVEEKLQQARQQAELAQKEAEKANQAKSRFLANTSHELRTPLNAILGYAQLMQRDKQLNSAQHEAMDAIYRNADYLLSLINDMLDLSKIEVGKIELNPSHFNLKQMLNELIELFHSRATQKGIRFLFELPQWLPEMVYADEKRLRQILINLLNNALKFTQQGWVRLRICCQQSHAPNQCELIRFQIEDTGVGIAAEDLDRIFLPFQQANNQITPSEGTGLGLAIVYKLVKMMNGTLQVSSLLQRGSTFWVTLKLPKADHFPIQQESKCEAIIGYVRKSQQPPYRILIVDDRVENRQILWQMLFELGFELKEAVDGKHAVDIACLWKPDLILMDTIMPIMDGLAAVKILRTFAALKKTKMIMISASAFEQDKKNSLAAGCDDFLAKPVSLDMLLNKVKTALQLEWIYEPILTQQTTQPSITLQHRLNPQQIAILQDKVLCGDITAIIEFADQLMQIDPKQEDVALYLMDAAKHFDMIKIRQLLTPHG</sequence>
<evidence type="ECO:0000256" key="10">
    <source>
        <dbReference type="ARBA" id="ARBA00022989"/>
    </source>
</evidence>
<dbReference type="EMBL" id="MSLT01000024">
    <property type="protein sequence ID" value="OUD11671.1"/>
    <property type="molecule type" value="Genomic_DNA"/>
</dbReference>
<evidence type="ECO:0000256" key="5">
    <source>
        <dbReference type="ARBA" id="ARBA00022679"/>
    </source>
</evidence>
<reference evidence="19 20" key="1">
    <citation type="submission" date="2016-12" db="EMBL/GenBank/DDBJ databases">
        <title>Thioflexothrix psekupsii D3 genome sequencing and assembly.</title>
        <authorList>
            <person name="Fomenkov A."/>
            <person name="Vincze T."/>
            <person name="Grabovich M."/>
            <person name="Anton B.P."/>
            <person name="Dubinina G."/>
            <person name="Orlova M."/>
            <person name="Belousova E."/>
            <person name="Roberts R.J."/>
        </authorList>
    </citation>
    <scope>NUCLEOTIDE SEQUENCE [LARGE SCALE GENOMIC DNA]</scope>
    <source>
        <strain evidence="19">D3</strain>
    </source>
</reference>
<evidence type="ECO:0000256" key="4">
    <source>
        <dbReference type="ARBA" id="ARBA00022553"/>
    </source>
</evidence>
<keyword evidence="9" id="KW-0067">ATP-binding</keyword>
<name>A0A251X3Y0_9GAMM</name>
<accession>A0A251X3Y0</accession>
<comment type="subcellular location">
    <subcellularLocation>
        <location evidence="2">Membrane</location>
    </subcellularLocation>
</comment>
<keyword evidence="20" id="KW-1185">Reference proteome</keyword>
<dbReference type="SUPFAM" id="SSF55874">
    <property type="entry name" value="ATPase domain of HSP90 chaperone/DNA topoisomerase II/histidine kinase"/>
    <property type="match status" value="1"/>
</dbReference>
<keyword evidence="6" id="KW-0812">Transmembrane</keyword>
<dbReference type="Pfam" id="PF02518">
    <property type="entry name" value="HATPase_c"/>
    <property type="match status" value="1"/>
</dbReference>
<evidence type="ECO:0000256" key="3">
    <source>
        <dbReference type="ARBA" id="ARBA00012438"/>
    </source>
</evidence>
<dbReference type="Gene3D" id="3.30.450.20">
    <property type="entry name" value="PAS domain"/>
    <property type="match status" value="2"/>
</dbReference>
<feature type="coiled-coil region" evidence="14">
    <location>
        <begin position="395"/>
        <end position="429"/>
    </location>
</feature>
<comment type="caution">
    <text evidence="19">The sequence shown here is derived from an EMBL/GenBank/DDBJ whole genome shotgun (WGS) entry which is preliminary data.</text>
</comment>
<dbReference type="InterPro" id="IPR035965">
    <property type="entry name" value="PAS-like_dom_sf"/>
</dbReference>
<dbReference type="SMART" id="SM00448">
    <property type="entry name" value="REC"/>
    <property type="match status" value="1"/>
</dbReference>
<evidence type="ECO:0000256" key="9">
    <source>
        <dbReference type="ARBA" id="ARBA00022840"/>
    </source>
</evidence>
<dbReference type="AlphaFoldDB" id="A0A251X3Y0"/>
<dbReference type="Gene3D" id="1.10.287.130">
    <property type="match status" value="1"/>
</dbReference>
<evidence type="ECO:0000259" key="15">
    <source>
        <dbReference type="PROSITE" id="PS50109"/>
    </source>
</evidence>
<evidence type="ECO:0000256" key="1">
    <source>
        <dbReference type="ARBA" id="ARBA00000085"/>
    </source>
</evidence>
<dbReference type="PANTHER" id="PTHR43047">
    <property type="entry name" value="TWO-COMPONENT HISTIDINE PROTEIN KINASE"/>
    <property type="match status" value="1"/>
</dbReference>
<feature type="modified residue" description="4-aspartylphosphate" evidence="13">
    <location>
        <position position="729"/>
    </location>
</feature>
<feature type="domain" description="Response regulatory" evidence="16">
    <location>
        <begin position="680"/>
        <end position="796"/>
    </location>
</feature>
<dbReference type="Pfam" id="PF08448">
    <property type="entry name" value="PAS_4"/>
    <property type="match status" value="1"/>
</dbReference>
<dbReference type="PROSITE" id="PS50110">
    <property type="entry name" value="RESPONSE_REGULATORY"/>
    <property type="match status" value="2"/>
</dbReference>
<dbReference type="InterPro" id="IPR000014">
    <property type="entry name" value="PAS"/>
</dbReference>
<dbReference type="InterPro" id="IPR013767">
    <property type="entry name" value="PAS_fold"/>
</dbReference>
<dbReference type="CDD" id="cd16922">
    <property type="entry name" value="HATPase_EvgS-ArcB-TorS-like"/>
    <property type="match status" value="1"/>
</dbReference>
<gene>
    <name evidence="19" type="ORF">TPSD3_16585</name>
</gene>
<dbReference type="FunFam" id="1.10.287.130:FF:000004">
    <property type="entry name" value="Ethylene receptor 1"/>
    <property type="match status" value="1"/>
</dbReference>
<dbReference type="GO" id="GO:0006355">
    <property type="term" value="P:regulation of DNA-templated transcription"/>
    <property type="evidence" value="ECO:0007669"/>
    <property type="project" value="InterPro"/>
</dbReference>
<evidence type="ECO:0000256" key="8">
    <source>
        <dbReference type="ARBA" id="ARBA00022777"/>
    </source>
</evidence>
<dbReference type="InterPro" id="IPR000700">
    <property type="entry name" value="PAS-assoc_C"/>
</dbReference>
<dbReference type="SMART" id="SM00387">
    <property type="entry name" value="HATPase_c"/>
    <property type="match status" value="1"/>
</dbReference>
<evidence type="ECO:0000313" key="19">
    <source>
        <dbReference type="EMBL" id="OUD11671.1"/>
    </source>
</evidence>
<keyword evidence="12" id="KW-0472">Membrane</keyword>
<evidence type="ECO:0000256" key="7">
    <source>
        <dbReference type="ARBA" id="ARBA00022741"/>
    </source>
</evidence>
<dbReference type="CDD" id="cd00130">
    <property type="entry name" value="PAS"/>
    <property type="match status" value="2"/>
</dbReference>
<dbReference type="PROSITE" id="PS50112">
    <property type="entry name" value="PAS"/>
    <property type="match status" value="2"/>
</dbReference>
<dbReference type="PRINTS" id="PR00344">
    <property type="entry name" value="BCTRLSENSOR"/>
</dbReference>
<dbReference type="Pfam" id="PF00072">
    <property type="entry name" value="Response_reg"/>
    <property type="match status" value="1"/>
</dbReference>
<dbReference type="GO" id="GO:0000155">
    <property type="term" value="F:phosphorelay sensor kinase activity"/>
    <property type="evidence" value="ECO:0007669"/>
    <property type="project" value="InterPro"/>
</dbReference>
<dbReference type="Gene3D" id="3.30.565.10">
    <property type="entry name" value="Histidine kinase-like ATPase, C-terminal domain"/>
    <property type="match status" value="1"/>
</dbReference>
<keyword evidence="4 13" id="KW-0597">Phosphoprotein</keyword>
<dbReference type="InterPro" id="IPR003594">
    <property type="entry name" value="HATPase_dom"/>
</dbReference>
<dbReference type="PANTHER" id="PTHR43047:SF64">
    <property type="entry name" value="HISTIDINE KINASE CONTAINING CHEY-HOMOLOGOUS RECEIVER DOMAIN AND PAS DOMAIN-RELATED"/>
    <property type="match status" value="1"/>
</dbReference>
<dbReference type="InterPro" id="IPR001789">
    <property type="entry name" value="Sig_transdc_resp-reg_receiver"/>
</dbReference>
<dbReference type="InterPro" id="IPR005467">
    <property type="entry name" value="His_kinase_dom"/>
</dbReference>
<keyword evidence="5" id="KW-0808">Transferase</keyword>
<evidence type="ECO:0000313" key="20">
    <source>
        <dbReference type="Proteomes" id="UP000194798"/>
    </source>
</evidence>
<keyword evidence="11" id="KW-0902">Two-component regulatory system</keyword>
<feature type="domain" description="Histidine kinase" evidence="15">
    <location>
        <begin position="429"/>
        <end position="652"/>
    </location>
</feature>
<dbReference type="InterPro" id="IPR011006">
    <property type="entry name" value="CheY-like_superfamily"/>
</dbReference>
<dbReference type="Pfam" id="PF00512">
    <property type="entry name" value="HisKA"/>
    <property type="match status" value="1"/>
</dbReference>
<feature type="domain" description="Response regulatory" evidence="16">
    <location>
        <begin position="1"/>
        <end position="115"/>
    </location>
</feature>
<keyword evidence="7" id="KW-0547">Nucleotide-binding</keyword>
<evidence type="ECO:0000256" key="12">
    <source>
        <dbReference type="ARBA" id="ARBA00023136"/>
    </source>
</evidence>
<comment type="caution">
    <text evidence="13">Lacks conserved residue(s) required for the propagation of feature annotation.</text>
</comment>
<proteinExistence type="predicted"/>
<keyword evidence="14" id="KW-0175">Coiled coil</keyword>
<dbReference type="CDD" id="cd17546">
    <property type="entry name" value="REC_hyHK_CKI1_RcsC-like"/>
    <property type="match status" value="1"/>
</dbReference>
<dbReference type="Proteomes" id="UP000194798">
    <property type="component" value="Unassembled WGS sequence"/>
</dbReference>
<keyword evidence="8" id="KW-0418">Kinase</keyword>
<dbReference type="SMART" id="SM00388">
    <property type="entry name" value="HisKA"/>
    <property type="match status" value="1"/>
</dbReference>
<evidence type="ECO:0000259" key="18">
    <source>
        <dbReference type="PROSITE" id="PS50113"/>
    </source>
</evidence>
<evidence type="ECO:0000259" key="17">
    <source>
        <dbReference type="PROSITE" id="PS50112"/>
    </source>
</evidence>
<evidence type="ECO:0000259" key="16">
    <source>
        <dbReference type="PROSITE" id="PS50110"/>
    </source>
</evidence>
<dbReference type="InterPro" id="IPR036890">
    <property type="entry name" value="HATPase_C_sf"/>
</dbReference>
<dbReference type="Pfam" id="PF00989">
    <property type="entry name" value="PAS"/>
    <property type="match status" value="1"/>
</dbReference>
<dbReference type="InterPro" id="IPR004358">
    <property type="entry name" value="Sig_transdc_His_kin-like_C"/>
</dbReference>
<dbReference type="SUPFAM" id="SSF55785">
    <property type="entry name" value="PYP-like sensor domain (PAS domain)"/>
    <property type="match status" value="2"/>
</dbReference>
<dbReference type="PROSITE" id="PS50109">
    <property type="entry name" value="HIS_KIN"/>
    <property type="match status" value="1"/>
</dbReference>
<evidence type="ECO:0000256" key="11">
    <source>
        <dbReference type="ARBA" id="ARBA00023012"/>
    </source>
</evidence>
<dbReference type="FunFam" id="3.30.565.10:FF:000010">
    <property type="entry name" value="Sensor histidine kinase RcsC"/>
    <property type="match status" value="1"/>
</dbReference>
<comment type="catalytic activity">
    <reaction evidence="1">
        <text>ATP + protein L-histidine = ADP + protein N-phospho-L-histidine.</text>
        <dbReference type="EC" id="2.7.13.3"/>
    </reaction>
</comment>
<dbReference type="SUPFAM" id="SSF52172">
    <property type="entry name" value="CheY-like"/>
    <property type="match status" value="2"/>
</dbReference>
<dbReference type="GO" id="GO:0016020">
    <property type="term" value="C:membrane"/>
    <property type="evidence" value="ECO:0007669"/>
    <property type="project" value="UniProtKB-SubCell"/>
</dbReference>
<dbReference type="GO" id="GO:0005524">
    <property type="term" value="F:ATP binding"/>
    <property type="evidence" value="ECO:0007669"/>
    <property type="project" value="UniProtKB-KW"/>
</dbReference>
<protein>
    <recommendedName>
        <fullName evidence="3">histidine kinase</fullName>
        <ecNumber evidence="3">2.7.13.3</ecNumber>
    </recommendedName>
</protein>
<dbReference type="NCBIfam" id="TIGR00229">
    <property type="entry name" value="sensory_box"/>
    <property type="match status" value="2"/>
</dbReference>
<dbReference type="SMART" id="SM00091">
    <property type="entry name" value="PAS"/>
    <property type="match status" value="2"/>
</dbReference>
<dbReference type="InterPro" id="IPR003661">
    <property type="entry name" value="HisK_dim/P_dom"/>
</dbReference>
<evidence type="ECO:0000256" key="6">
    <source>
        <dbReference type="ARBA" id="ARBA00022692"/>
    </source>
</evidence>
<dbReference type="CDD" id="cd00082">
    <property type="entry name" value="HisKA"/>
    <property type="match status" value="1"/>
</dbReference>
<feature type="domain" description="PAS" evidence="17">
    <location>
        <begin position="152"/>
        <end position="222"/>
    </location>
</feature>
<feature type="domain" description="PAS" evidence="17">
    <location>
        <begin position="279"/>
        <end position="349"/>
    </location>
</feature>
<dbReference type="PROSITE" id="PS50113">
    <property type="entry name" value="PAC"/>
    <property type="match status" value="1"/>
</dbReference>
<dbReference type="EC" id="2.7.13.3" evidence="3"/>
<evidence type="ECO:0000256" key="2">
    <source>
        <dbReference type="ARBA" id="ARBA00004370"/>
    </source>
</evidence>
<organism evidence="19 20">
    <name type="scientific">Thioflexithrix psekupsensis</name>
    <dbReference type="NCBI Taxonomy" id="1570016"/>
    <lineage>
        <taxon>Bacteria</taxon>
        <taxon>Pseudomonadati</taxon>
        <taxon>Pseudomonadota</taxon>
        <taxon>Gammaproteobacteria</taxon>
        <taxon>Thiotrichales</taxon>
        <taxon>Thioflexithrix</taxon>
    </lineage>
</organism>